<dbReference type="EMBL" id="JAIWYP010000014">
    <property type="protein sequence ID" value="KAH3713952.1"/>
    <property type="molecule type" value="Genomic_DNA"/>
</dbReference>
<dbReference type="Proteomes" id="UP000828390">
    <property type="component" value="Unassembled WGS sequence"/>
</dbReference>
<comment type="caution">
    <text evidence="2">The sequence shown here is derived from an EMBL/GenBank/DDBJ whole genome shotgun (WGS) entry which is preliminary data.</text>
</comment>
<dbReference type="InterPro" id="IPR043129">
    <property type="entry name" value="ATPase_NBD"/>
</dbReference>
<keyword evidence="1" id="KW-1133">Transmembrane helix</keyword>
<dbReference type="Gene3D" id="3.90.640.10">
    <property type="entry name" value="Actin, Chain A, domain 4"/>
    <property type="match status" value="1"/>
</dbReference>
<gene>
    <name evidence="2" type="ORF">DPMN_073754</name>
</gene>
<reference evidence="2" key="2">
    <citation type="submission" date="2020-11" db="EMBL/GenBank/DDBJ databases">
        <authorList>
            <person name="McCartney M.A."/>
            <person name="Auch B."/>
            <person name="Kono T."/>
            <person name="Mallez S."/>
            <person name="Becker A."/>
            <person name="Gohl D.M."/>
            <person name="Silverstein K.A.T."/>
            <person name="Koren S."/>
            <person name="Bechman K.B."/>
            <person name="Herman A."/>
            <person name="Abrahante J.E."/>
            <person name="Garbe J."/>
        </authorList>
    </citation>
    <scope>NUCLEOTIDE SEQUENCE</scope>
    <source>
        <strain evidence="2">Duluth1</strain>
        <tissue evidence="2">Whole animal</tissue>
    </source>
</reference>
<dbReference type="SUPFAM" id="SSF53067">
    <property type="entry name" value="Actin-like ATPase domain"/>
    <property type="match status" value="2"/>
</dbReference>
<proteinExistence type="predicted"/>
<protein>
    <submittedName>
        <fullName evidence="2">Uncharacterized protein</fullName>
    </submittedName>
</protein>
<reference evidence="2" key="1">
    <citation type="journal article" date="2019" name="bioRxiv">
        <title>The Genome of the Zebra Mussel, Dreissena polymorpha: A Resource for Invasive Species Research.</title>
        <authorList>
            <person name="McCartney M.A."/>
            <person name="Auch B."/>
            <person name="Kono T."/>
            <person name="Mallez S."/>
            <person name="Zhang Y."/>
            <person name="Obille A."/>
            <person name="Becker A."/>
            <person name="Abrahante J.E."/>
            <person name="Garbe J."/>
            <person name="Badalamenti J.P."/>
            <person name="Herman A."/>
            <person name="Mangelson H."/>
            <person name="Liachko I."/>
            <person name="Sullivan S."/>
            <person name="Sone E.D."/>
            <person name="Koren S."/>
            <person name="Silverstein K.A.T."/>
            <person name="Beckman K.B."/>
            <person name="Gohl D.M."/>
        </authorList>
    </citation>
    <scope>NUCLEOTIDE SEQUENCE</scope>
    <source>
        <strain evidence="2">Duluth1</strain>
        <tissue evidence="2">Whole animal</tissue>
    </source>
</reference>
<accession>A0A9D4HDT0</accession>
<dbReference type="CDD" id="cd10229">
    <property type="entry name" value="ASKHA_NBD_HSP70_HSPA12"/>
    <property type="match status" value="1"/>
</dbReference>
<keyword evidence="1" id="KW-0472">Membrane</keyword>
<organism evidence="2 3">
    <name type="scientific">Dreissena polymorpha</name>
    <name type="common">Zebra mussel</name>
    <name type="synonym">Mytilus polymorpha</name>
    <dbReference type="NCBI Taxonomy" id="45954"/>
    <lineage>
        <taxon>Eukaryota</taxon>
        <taxon>Metazoa</taxon>
        <taxon>Spiralia</taxon>
        <taxon>Lophotrochozoa</taxon>
        <taxon>Mollusca</taxon>
        <taxon>Bivalvia</taxon>
        <taxon>Autobranchia</taxon>
        <taxon>Heteroconchia</taxon>
        <taxon>Euheterodonta</taxon>
        <taxon>Imparidentia</taxon>
        <taxon>Neoheterodontei</taxon>
        <taxon>Myida</taxon>
        <taxon>Dreissenoidea</taxon>
        <taxon>Dreissenidae</taxon>
        <taxon>Dreissena</taxon>
    </lineage>
</organism>
<feature type="transmembrane region" description="Helical" evidence="1">
    <location>
        <begin position="12"/>
        <end position="29"/>
    </location>
</feature>
<dbReference type="PANTHER" id="PTHR14187:SF5">
    <property type="entry name" value="HEAT SHOCK 70 KDA PROTEIN 12A"/>
    <property type="match status" value="1"/>
</dbReference>
<evidence type="ECO:0000256" key="1">
    <source>
        <dbReference type="SAM" id="Phobius"/>
    </source>
</evidence>
<keyword evidence="1" id="KW-0812">Transmembrane</keyword>
<evidence type="ECO:0000313" key="2">
    <source>
        <dbReference type="EMBL" id="KAH3713952.1"/>
    </source>
</evidence>
<sequence>MICLQGTSSIKCFIANMLLVFGLVTFLISECYTVSENIQVVRTKEISIECASNTDFTFKLYSNGLNDSLTIAECDFNRKSCVFLTNIYENIYTILYTGRGGILVIRYLNDETVGTYQCHETYNPMNFVSTMITQSEYADAFVKHYRVPPKTTEFSLSEKFGHIVLGIFKEKSIECSSNVDITFKFISNKENASVTIAECDLSKKACTILKTFLHNQYNMSYTGSGGVLHIKSLNDESFGTYICYETYNPNIFVSIEIISHIMDAANSTYNVTDAADTNTENHWDQGGTNNSSSILVIVLSVCSALAVLGIVCVIVYCTIKDFHCAASYDIDNFEMSASTKYATAPYQNEENENTAAPLLCSTIRRSSDSKHPLTKHAYFAETHTESALPSVRAVAAIELGTTYSGCAFSFSQDPNNVVVNTNWFNGGESNLIATKTPTIVLLDNKGEFHSFGFDAEKHFLSLAHDNNHRGWRLFRRFRMALQKKYSLDATIDDLEGNPYPAMEIFKYAIQYMLGHLLKAMKLASPTLLESNIQYIVTVPAIWTAEAINFMRESAVKAGITNERLTLVVESAAVASWWTRLNIKDSPYIDMQTTGSKWIVVKLGGGSTSVLAYEVLPEGKVKVIQQASGGAWGFTNVEEQFMDDLQKELESGNVDKLRRENIGDYYELLQDIAETTQSKYILLNDICVLRLPYSLSPILKHRIETAKIKIWFDSEISSVIAHIKSVLNNNVSLREVTSMVVVGSFAESLYVQKMLREIFPQFKVIVPENQGFAVLKGAVSYGHSTIRI</sequence>
<dbReference type="Gene3D" id="3.30.420.40">
    <property type="match status" value="2"/>
</dbReference>
<dbReference type="OrthoDB" id="2963168at2759"/>
<evidence type="ECO:0000313" key="3">
    <source>
        <dbReference type="Proteomes" id="UP000828390"/>
    </source>
</evidence>
<dbReference type="PANTHER" id="PTHR14187">
    <property type="entry name" value="ALPHA KINASE/ELONGATION FACTOR 2 KINASE"/>
    <property type="match status" value="1"/>
</dbReference>
<name>A0A9D4HDT0_DREPO</name>
<feature type="transmembrane region" description="Helical" evidence="1">
    <location>
        <begin position="294"/>
        <end position="319"/>
    </location>
</feature>
<keyword evidence="3" id="KW-1185">Reference proteome</keyword>
<dbReference type="AlphaFoldDB" id="A0A9D4HDT0"/>